<name>T1JF97_STRMM</name>
<feature type="transmembrane region" description="Helical" evidence="6">
    <location>
        <begin position="246"/>
        <end position="269"/>
    </location>
</feature>
<dbReference type="EnsemblMetazoa" id="SMAR012508-RA">
    <property type="protein sequence ID" value="SMAR012508-PA"/>
    <property type="gene ID" value="SMAR012508"/>
</dbReference>
<keyword evidence="2 6" id="KW-0812">Transmembrane</keyword>
<comment type="function">
    <text evidence="6">Forms chloride channels.</text>
</comment>
<dbReference type="PANTHER" id="PTHR10736">
    <property type="entry name" value="BESTROPHIN"/>
    <property type="match status" value="1"/>
</dbReference>
<keyword evidence="6" id="KW-0813">Transport</keyword>
<dbReference type="GO" id="GO:0005886">
    <property type="term" value="C:plasma membrane"/>
    <property type="evidence" value="ECO:0007669"/>
    <property type="project" value="UniProtKB-SubCell"/>
</dbReference>
<keyword evidence="6" id="KW-0868">Chloride</keyword>
<accession>T1JF97</accession>
<evidence type="ECO:0000256" key="6">
    <source>
        <dbReference type="RuleBase" id="RU363126"/>
    </source>
</evidence>
<proteinExistence type="inferred from homology"/>
<evidence type="ECO:0000256" key="3">
    <source>
        <dbReference type="ARBA" id="ARBA00022989"/>
    </source>
</evidence>
<keyword evidence="6" id="KW-0869">Chloride channel</keyword>
<dbReference type="STRING" id="126957.T1JF97"/>
<dbReference type="GO" id="GO:0005254">
    <property type="term" value="F:chloride channel activity"/>
    <property type="evidence" value="ECO:0007669"/>
    <property type="project" value="UniProtKB-KW"/>
</dbReference>
<sequence>MTVSYTAEVATCRGFGCFWQLLFRWRGSIYKLLWPELIVYIVCYYSLSIIYRLVLEDENKRNFEKIARYCNTYADLIPVTFILGFYISMVLKRWWDQFVSIPWPDALALFVSASIHGQDDRGRLMRRTIMRYVNLSLVMTLRCISPRVKKRFPTLDHLQEAVTLRSRSVFPLFLELCPTGILLQNEKKIIEELNLKTPQYPKHWMPLVWASSVVTRARKEGRILDDFAVKTLIDELSTFRGQCGGLFIYDWISIPLVVTLAVYTFFFATVMGRQYLDPAQGYRYHEIDLYIPVFTFLQFFFYMGWLKVIDK</sequence>
<reference evidence="8" key="1">
    <citation type="submission" date="2011-05" db="EMBL/GenBank/DDBJ databases">
        <authorList>
            <person name="Richards S.R."/>
            <person name="Qu J."/>
            <person name="Jiang H."/>
            <person name="Jhangiani S.N."/>
            <person name="Agravi P."/>
            <person name="Goodspeed R."/>
            <person name="Gross S."/>
            <person name="Mandapat C."/>
            <person name="Jackson L."/>
            <person name="Mathew T."/>
            <person name="Pu L."/>
            <person name="Thornton R."/>
            <person name="Saada N."/>
            <person name="Wilczek-Boney K.B."/>
            <person name="Lee S."/>
            <person name="Kovar C."/>
            <person name="Wu Y."/>
            <person name="Scherer S.E."/>
            <person name="Worley K.C."/>
            <person name="Muzny D.M."/>
            <person name="Gibbs R."/>
        </authorList>
    </citation>
    <scope>NUCLEOTIDE SEQUENCE</scope>
    <source>
        <strain evidence="8">Brora</strain>
    </source>
</reference>
<comment type="subcellular location">
    <subcellularLocation>
        <location evidence="6">Cell membrane</location>
        <topology evidence="6">Multi-pass membrane protein</topology>
    </subcellularLocation>
    <subcellularLocation>
        <location evidence="1">Membrane</location>
    </subcellularLocation>
</comment>
<organism evidence="7 8">
    <name type="scientific">Strigamia maritima</name>
    <name type="common">European centipede</name>
    <name type="synonym">Geophilus maritimus</name>
    <dbReference type="NCBI Taxonomy" id="126957"/>
    <lineage>
        <taxon>Eukaryota</taxon>
        <taxon>Metazoa</taxon>
        <taxon>Ecdysozoa</taxon>
        <taxon>Arthropoda</taxon>
        <taxon>Myriapoda</taxon>
        <taxon>Chilopoda</taxon>
        <taxon>Pleurostigmophora</taxon>
        <taxon>Geophilomorpha</taxon>
        <taxon>Linotaeniidae</taxon>
        <taxon>Strigamia</taxon>
    </lineage>
</organism>
<keyword evidence="6" id="KW-0407">Ion channel</keyword>
<dbReference type="GO" id="GO:0034707">
    <property type="term" value="C:chloride channel complex"/>
    <property type="evidence" value="ECO:0007669"/>
    <property type="project" value="UniProtKB-KW"/>
</dbReference>
<feature type="transmembrane region" description="Helical" evidence="6">
    <location>
        <begin position="37"/>
        <end position="55"/>
    </location>
</feature>
<dbReference type="PANTHER" id="PTHR10736:SF65">
    <property type="entry name" value="BESTROPHIN 1, ISOFORM C-RELATED"/>
    <property type="match status" value="1"/>
</dbReference>
<evidence type="ECO:0000256" key="5">
    <source>
        <dbReference type="ARBA" id="ARBA00034769"/>
    </source>
</evidence>
<feature type="transmembrane region" description="Helical" evidence="6">
    <location>
        <begin position="289"/>
        <end position="309"/>
    </location>
</feature>
<dbReference type="HOGENOM" id="CLU_018069_0_1_1"/>
<keyword evidence="6" id="KW-1003">Cell membrane</keyword>
<dbReference type="eggNOG" id="KOG3547">
    <property type="taxonomic scope" value="Eukaryota"/>
</dbReference>
<dbReference type="InterPro" id="IPR021134">
    <property type="entry name" value="Bestrophin-like"/>
</dbReference>
<feature type="transmembrane region" description="Helical" evidence="6">
    <location>
        <begin position="76"/>
        <end position="95"/>
    </location>
</feature>
<dbReference type="InterPro" id="IPR000615">
    <property type="entry name" value="Bestrophin"/>
</dbReference>
<reference evidence="7" key="2">
    <citation type="submission" date="2015-02" db="UniProtKB">
        <authorList>
            <consortium name="EnsemblMetazoa"/>
        </authorList>
    </citation>
    <scope>IDENTIFICATION</scope>
</reference>
<keyword evidence="8" id="KW-1185">Reference proteome</keyword>
<evidence type="ECO:0000256" key="4">
    <source>
        <dbReference type="ARBA" id="ARBA00023136"/>
    </source>
</evidence>
<keyword evidence="6" id="KW-0406">Ion transport</keyword>
<dbReference type="Proteomes" id="UP000014500">
    <property type="component" value="Unassembled WGS sequence"/>
</dbReference>
<protein>
    <recommendedName>
        <fullName evidence="6">Bestrophin homolog</fullName>
    </recommendedName>
</protein>
<dbReference type="Pfam" id="PF01062">
    <property type="entry name" value="Bestrophin"/>
    <property type="match status" value="1"/>
</dbReference>
<dbReference type="OMA" id="WSVTHVL"/>
<dbReference type="EMBL" id="JH432147">
    <property type="status" value="NOT_ANNOTATED_CDS"/>
    <property type="molecule type" value="Genomic_DNA"/>
</dbReference>
<keyword evidence="3 6" id="KW-1133">Transmembrane helix</keyword>
<dbReference type="PhylomeDB" id="T1JF97"/>
<keyword evidence="4 6" id="KW-0472">Membrane</keyword>
<evidence type="ECO:0000313" key="8">
    <source>
        <dbReference type="Proteomes" id="UP000014500"/>
    </source>
</evidence>
<evidence type="ECO:0000256" key="2">
    <source>
        <dbReference type="ARBA" id="ARBA00022692"/>
    </source>
</evidence>
<comment type="similarity">
    <text evidence="5 6">Belongs to the anion channel-forming bestrophin (TC 1.A.46) family. Calcium-sensitive chloride channel subfamily.</text>
</comment>
<evidence type="ECO:0000313" key="7">
    <source>
        <dbReference type="EnsemblMetazoa" id="SMAR012508-PA"/>
    </source>
</evidence>
<evidence type="ECO:0000256" key="1">
    <source>
        <dbReference type="ARBA" id="ARBA00004370"/>
    </source>
</evidence>
<dbReference type="AlphaFoldDB" id="T1JF97"/>